<protein>
    <submittedName>
        <fullName evidence="1">Uncharacterized protein</fullName>
    </submittedName>
</protein>
<proteinExistence type="predicted"/>
<dbReference type="EMBL" id="BSYO01000008">
    <property type="protein sequence ID" value="GMH08943.1"/>
    <property type="molecule type" value="Genomic_DNA"/>
</dbReference>
<dbReference type="Proteomes" id="UP001279734">
    <property type="component" value="Unassembled WGS sequence"/>
</dbReference>
<evidence type="ECO:0000313" key="1">
    <source>
        <dbReference type="EMBL" id="GMH08943.1"/>
    </source>
</evidence>
<organism evidence="1 2">
    <name type="scientific">Nepenthes gracilis</name>
    <name type="common">Slender pitcher plant</name>
    <dbReference type="NCBI Taxonomy" id="150966"/>
    <lineage>
        <taxon>Eukaryota</taxon>
        <taxon>Viridiplantae</taxon>
        <taxon>Streptophyta</taxon>
        <taxon>Embryophyta</taxon>
        <taxon>Tracheophyta</taxon>
        <taxon>Spermatophyta</taxon>
        <taxon>Magnoliopsida</taxon>
        <taxon>eudicotyledons</taxon>
        <taxon>Gunneridae</taxon>
        <taxon>Pentapetalae</taxon>
        <taxon>Caryophyllales</taxon>
        <taxon>Nepenthaceae</taxon>
        <taxon>Nepenthes</taxon>
    </lineage>
</organism>
<dbReference type="AlphaFoldDB" id="A0AAD3SD09"/>
<evidence type="ECO:0000313" key="2">
    <source>
        <dbReference type="Proteomes" id="UP001279734"/>
    </source>
</evidence>
<reference evidence="1" key="1">
    <citation type="submission" date="2023-05" db="EMBL/GenBank/DDBJ databases">
        <title>Nepenthes gracilis genome sequencing.</title>
        <authorList>
            <person name="Fukushima K."/>
        </authorList>
    </citation>
    <scope>NUCLEOTIDE SEQUENCE</scope>
    <source>
        <strain evidence="1">SING2019-196</strain>
    </source>
</reference>
<name>A0AAD3SD09_NEPGR</name>
<sequence length="81" mass="9072">MTKPLVVTVNQSRYNMGFSNAALKEKKLKEKTSLRRLLPPSVNPSPAINGIATPLSPFRCNPLPPSIASLFEFKLRFVSWE</sequence>
<keyword evidence="2" id="KW-1185">Reference proteome</keyword>
<accession>A0AAD3SD09</accession>
<comment type="caution">
    <text evidence="1">The sequence shown here is derived from an EMBL/GenBank/DDBJ whole genome shotgun (WGS) entry which is preliminary data.</text>
</comment>
<gene>
    <name evidence="1" type="ORF">Nepgr_010783</name>
</gene>